<evidence type="ECO:0000313" key="2">
    <source>
        <dbReference type="Proteomes" id="UP001177260"/>
    </source>
</evidence>
<name>A0ACC3ATG9_9EURO</name>
<comment type="caution">
    <text evidence="1">The sequence shown here is derived from an EMBL/GenBank/DDBJ whole genome shotgun (WGS) entry which is preliminary data.</text>
</comment>
<evidence type="ECO:0000313" key="1">
    <source>
        <dbReference type="EMBL" id="KAK1140879.1"/>
    </source>
</evidence>
<reference evidence="1 2" key="1">
    <citation type="journal article" date="2023" name="ACS Omega">
        <title>Identification of the Neoaspergillic Acid Biosynthesis Gene Cluster by Establishing an In Vitro CRISPR-Ribonucleoprotein Genetic System in Aspergillus melleus.</title>
        <authorList>
            <person name="Yuan B."/>
            <person name="Grau M.F."/>
            <person name="Murata R.M."/>
            <person name="Torok T."/>
            <person name="Venkateswaran K."/>
            <person name="Stajich J.E."/>
            <person name="Wang C.C.C."/>
        </authorList>
    </citation>
    <scope>NUCLEOTIDE SEQUENCE [LARGE SCALE GENOMIC DNA]</scope>
    <source>
        <strain evidence="1 2">IMV 1140</strain>
    </source>
</reference>
<sequence length="454" mass="49305">MNRSDFLGLSSQEPHRVVSFPASQSLHASTASATAIFTGLARLDEALCPSSPDDFPGLAGKESKGIPGGHVTEVFGPPGVGKTSLALSIASNALRAGGKVVWIDTGSPLPKPRFRDFLSPRTYSTNPSSSSSSPSPSSSNTDPIPDLSQNLLYFHARTLPHLLSLLHHPPSSFPPPNTTLLVIDSISAPFQPYYPAPSDLKARLSTTRIDKSQQAWLVNRKWNVTSDLAAQLSKLATTHHMAVLALNQTHTRIRGLPYATLTPVVAGGGWEARVFARVGLYRDFVREGSQYQGQYAGGEEEGERQRSMLRRVRFAEVMKRNGKAVMVRREEDTVVPFLIELDGLHAFDEPGPGPSHLVTTAQNPHEAPELISGPDVGPTQAPESEAGEEPEVEQKPEHGPEPEQTLHDEGQEEPSEPLDATTRKRKVDEIADSQDEDSDGEFGWNEDDDVGLLE</sequence>
<dbReference type="Proteomes" id="UP001177260">
    <property type="component" value="Unassembled WGS sequence"/>
</dbReference>
<proteinExistence type="predicted"/>
<keyword evidence="2" id="KW-1185">Reference proteome</keyword>
<gene>
    <name evidence="1" type="ORF">N8T08_009752</name>
</gene>
<protein>
    <submittedName>
        <fullName evidence="1">Uncharacterized protein</fullName>
    </submittedName>
</protein>
<dbReference type="EMBL" id="JAOPJF010000073">
    <property type="protein sequence ID" value="KAK1140879.1"/>
    <property type="molecule type" value="Genomic_DNA"/>
</dbReference>
<organism evidence="1 2">
    <name type="scientific">Aspergillus melleus</name>
    <dbReference type="NCBI Taxonomy" id="138277"/>
    <lineage>
        <taxon>Eukaryota</taxon>
        <taxon>Fungi</taxon>
        <taxon>Dikarya</taxon>
        <taxon>Ascomycota</taxon>
        <taxon>Pezizomycotina</taxon>
        <taxon>Eurotiomycetes</taxon>
        <taxon>Eurotiomycetidae</taxon>
        <taxon>Eurotiales</taxon>
        <taxon>Aspergillaceae</taxon>
        <taxon>Aspergillus</taxon>
        <taxon>Aspergillus subgen. Circumdati</taxon>
    </lineage>
</organism>
<accession>A0ACC3ATG9</accession>